<sequence>MQSSGRQKTPPLILVVRDQGDVMENIQLSDFIKNVLIQVAKGVREANDELKDPAKNQFEVFSLRHNKGDSSKIPGVKFDVAVTAASGQKDKAGFFVALVNIGGGANTEKTKEGEIAHRIQFEIGIENTWH</sequence>
<gene>
    <name evidence="1" type="ORF">KsCSTR_36280</name>
</gene>
<protein>
    <submittedName>
        <fullName evidence="1">Uncharacterized protein</fullName>
    </submittedName>
</protein>
<evidence type="ECO:0000313" key="2">
    <source>
        <dbReference type="Proteomes" id="UP000501926"/>
    </source>
</evidence>
<dbReference type="Proteomes" id="UP000501926">
    <property type="component" value="Chromosome"/>
</dbReference>
<dbReference type="AlphaFoldDB" id="A0A6G7GUW7"/>
<name>A0A6G7GUW7_KUEST</name>
<accession>A0A6G7GUW7</accession>
<organism evidence="1 2">
    <name type="scientific">Kuenenia stuttgartiensis</name>
    <dbReference type="NCBI Taxonomy" id="174633"/>
    <lineage>
        <taxon>Bacteria</taxon>
        <taxon>Pseudomonadati</taxon>
        <taxon>Planctomycetota</taxon>
        <taxon>Candidatus Brocadiia</taxon>
        <taxon>Candidatus Brocadiales</taxon>
        <taxon>Candidatus Brocadiaceae</taxon>
        <taxon>Candidatus Kuenenia</taxon>
    </lineage>
</organism>
<dbReference type="EMBL" id="CP049055">
    <property type="protein sequence ID" value="QII13007.1"/>
    <property type="molecule type" value="Genomic_DNA"/>
</dbReference>
<evidence type="ECO:0000313" key="1">
    <source>
        <dbReference type="EMBL" id="QII13007.1"/>
    </source>
</evidence>
<reference evidence="1 2" key="1">
    <citation type="submission" date="2020-02" db="EMBL/GenBank/DDBJ databases">
        <title>Newly sequenced genome of strain CSTR1 showed variability in Candidatus Kuenenia stuttgartiensis genomes.</title>
        <authorList>
            <person name="Ding C."/>
            <person name="Adrian L."/>
        </authorList>
    </citation>
    <scope>NUCLEOTIDE SEQUENCE [LARGE SCALE GENOMIC DNA]</scope>
    <source>
        <strain evidence="1 2">CSTR1</strain>
    </source>
</reference>
<proteinExistence type="predicted"/>